<evidence type="ECO:0000313" key="3">
    <source>
        <dbReference type="EMBL" id="KAH7352652.1"/>
    </source>
</evidence>
<gene>
    <name evidence="3" type="ORF">KP509_19G056400</name>
</gene>
<keyword evidence="1" id="KW-0150">Chloroplast</keyword>
<dbReference type="Proteomes" id="UP000825935">
    <property type="component" value="Chromosome 19"/>
</dbReference>
<feature type="domain" description="CobW/HypB/UreG nucleotide-binding" evidence="2">
    <location>
        <begin position="28"/>
        <end position="174"/>
    </location>
</feature>
<dbReference type="SUPFAM" id="SSF52540">
    <property type="entry name" value="P-loop containing nucleoside triphosphate hydrolases"/>
    <property type="match status" value="1"/>
</dbReference>
<dbReference type="OrthoDB" id="258627at2759"/>
<dbReference type="PANTHER" id="PTHR13748:SF31">
    <property type="entry name" value="ZINC-REGULATED GTPASE METALLOPROTEIN ACTIVATOR 1A-RELATED"/>
    <property type="match status" value="1"/>
</dbReference>
<dbReference type="InterPro" id="IPR003495">
    <property type="entry name" value="CobW/HypB/UreG_nucleotide-bd"/>
</dbReference>
<dbReference type="OMA" id="NDEPACK"/>
<keyword evidence="1" id="KW-0934">Plastid</keyword>
<reference evidence="3" key="1">
    <citation type="submission" date="2021-08" db="EMBL/GenBank/DDBJ databases">
        <title>WGS assembly of Ceratopteris richardii.</title>
        <authorList>
            <person name="Marchant D.B."/>
            <person name="Chen G."/>
            <person name="Jenkins J."/>
            <person name="Shu S."/>
            <person name="Leebens-Mack J."/>
            <person name="Grimwood J."/>
            <person name="Schmutz J."/>
            <person name="Soltis P."/>
            <person name="Soltis D."/>
            <person name="Chen Z.-H."/>
        </authorList>
    </citation>
    <scope>NUCLEOTIDE SEQUENCE</scope>
    <source>
        <strain evidence="3">Whitten #5841</strain>
        <tissue evidence="3">Leaf</tissue>
    </source>
</reference>
<dbReference type="Pfam" id="PF02492">
    <property type="entry name" value="cobW"/>
    <property type="match status" value="1"/>
</dbReference>
<evidence type="ECO:0000313" key="4">
    <source>
        <dbReference type="Proteomes" id="UP000825935"/>
    </source>
</evidence>
<comment type="caution">
    <text evidence="3">The sequence shown here is derived from an EMBL/GenBank/DDBJ whole genome shotgun (WGS) entry which is preliminary data.</text>
</comment>
<sequence>MDEDDAIPLAVPLDYEGESTSKLESIGITVITGYLGAGKTTLVNYILKSEHGKRIAVILNEFGEELGIEKAMINQGHKSSLVEEWIELPNGCVCCSVKHSLVQALEQLAERPERFDYILLETTGLANPGSLASVLWVDDELESTIHLNSVITVVDAKNFNRQLHGHKEHGEISEAFLQIAYAIFHSL</sequence>
<accession>A0A8T2SMK5</accession>
<dbReference type="PANTHER" id="PTHR13748">
    <property type="entry name" value="COBW-RELATED"/>
    <property type="match status" value="1"/>
</dbReference>
<evidence type="ECO:0000256" key="1">
    <source>
        <dbReference type="ARBA" id="ARBA00022528"/>
    </source>
</evidence>
<name>A0A8T2SMK5_CERRI</name>
<organism evidence="3 4">
    <name type="scientific">Ceratopteris richardii</name>
    <name type="common">Triangle waterfern</name>
    <dbReference type="NCBI Taxonomy" id="49495"/>
    <lineage>
        <taxon>Eukaryota</taxon>
        <taxon>Viridiplantae</taxon>
        <taxon>Streptophyta</taxon>
        <taxon>Embryophyta</taxon>
        <taxon>Tracheophyta</taxon>
        <taxon>Polypodiopsida</taxon>
        <taxon>Polypodiidae</taxon>
        <taxon>Polypodiales</taxon>
        <taxon>Pteridineae</taxon>
        <taxon>Pteridaceae</taxon>
        <taxon>Parkerioideae</taxon>
        <taxon>Ceratopteris</taxon>
    </lineage>
</organism>
<proteinExistence type="predicted"/>
<dbReference type="EMBL" id="CM035424">
    <property type="protein sequence ID" value="KAH7352652.1"/>
    <property type="molecule type" value="Genomic_DNA"/>
</dbReference>
<dbReference type="GO" id="GO:0005737">
    <property type="term" value="C:cytoplasm"/>
    <property type="evidence" value="ECO:0007669"/>
    <property type="project" value="TreeGrafter"/>
</dbReference>
<protein>
    <recommendedName>
        <fullName evidence="2">CobW/HypB/UreG nucleotide-binding domain-containing protein</fullName>
    </recommendedName>
</protein>
<evidence type="ECO:0000259" key="2">
    <source>
        <dbReference type="Pfam" id="PF02492"/>
    </source>
</evidence>
<dbReference type="InterPro" id="IPR027417">
    <property type="entry name" value="P-loop_NTPase"/>
</dbReference>
<dbReference type="Gene3D" id="3.40.50.300">
    <property type="entry name" value="P-loop containing nucleotide triphosphate hydrolases"/>
    <property type="match status" value="1"/>
</dbReference>
<dbReference type="AlphaFoldDB" id="A0A8T2SMK5"/>
<dbReference type="InterPro" id="IPR051316">
    <property type="entry name" value="Zinc-reg_GTPase_activator"/>
</dbReference>
<dbReference type="CDD" id="cd03112">
    <property type="entry name" value="CobW-like"/>
    <property type="match status" value="1"/>
</dbReference>
<keyword evidence="4" id="KW-1185">Reference proteome</keyword>